<feature type="binding site" evidence="6">
    <location>
        <position position="231"/>
    </location>
    <ligand>
        <name>substrate</name>
    </ligand>
</feature>
<feature type="domain" description="Amidase" evidence="7">
    <location>
        <begin position="91"/>
        <end position="555"/>
    </location>
</feature>
<evidence type="ECO:0000313" key="9">
    <source>
        <dbReference type="Proteomes" id="UP001140453"/>
    </source>
</evidence>
<feature type="active site" description="Charge relay system" evidence="5">
    <location>
        <position position="155"/>
    </location>
</feature>
<evidence type="ECO:0000313" key="8">
    <source>
        <dbReference type="EMBL" id="KAJ4389037.1"/>
    </source>
</evidence>
<protein>
    <recommendedName>
        <fullName evidence="3">amidase</fullName>
        <ecNumber evidence="3">3.5.1.4</ecNumber>
    </recommendedName>
</protein>
<evidence type="ECO:0000256" key="5">
    <source>
        <dbReference type="PIRSR" id="PIRSR001221-1"/>
    </source>
</evidence>
<dbReference type="EMBL" id="JAPEVB010000004">
    <property type="protein sequence ID" value="KAJ4389037.1"/>
    <property type="molecule type" value="Genomic_DNA"/>
</dbReference>
<gene>
    <name evidence="8" type="ORF">N0V93_006499</name>
</gene>
<comment type="caution">
    <text evidence="8">The sequence shown here is derived from an EMBL/GenBank/DDBJ whole genome shotgun (WGS) entry which is preliminary data.</text>
</comment>
<dbReference type="PANTHER" id="PTHR46072">
    <property type="entry name" value="AMIDASE-RELATED-RELATED"/>
    <property type="match status" value="1"/>
</dbReference>
<dbReference type="InterPro" id="IPR036928">
    <property type="entry name" value="AS_sf"/>
</dbReference>
<sequence length="575" mass="62278">MSTQGPQNWKVKAEQKYKQTHALIPEAWKLSPEVTKDLVRPLETSNNNLIELDIPRRSGILTAQELRITEEYDVERLLKALASGELSALEVTVAFCKRAAIAQQLVYSAVLEYLGTSCLTEILFQQAQDRARELDSLREKGQLGGPLHGLPISLKDSFQVQGTDATLGFVAYLDHGPSQENSCLVDVLLKQGAVLYCKTNTPQTLMTADSHNNVFGRTLNPWNTSLTPGGSSGGEGALVAFRGSPIGVGTDVAGSIRIPSLCCGLYGFKPTAARVPYGKQAPLGNPGLRTIQASAGPLTNDFKAMAIFMKAVLDARPAQFDSAAIDIPWRPVEGLKGQLRFGVLAEDPIFPLHPPVKKALADAASLLQKAGHEIVPLKATDGLVAPSYDVATQLWSLDRTSAATVLKGGEPFIPSIVTGRNAIRQIKFDRSIVQDTRSIEEALERLALLNVKRSEIQETWRELWEHHQLDAVIAPGSQTTAVEHDQYGPAPYTSIVNFLDYPAASLPFGRATKSHLSGSLEVPPGSFAAPYNPENLEGAPLSIQVFTTRMRDEECMAIAKVVDTCLNTQGLNIIA</sequence>
<feature type="binding site" evidence="6">
    <location>
        <position position="205"/>
    </location>
    <ligand>
        <name>substrate</name>
    </ligand>
</feature>
<evidence type="ECO:0000256" key="6">
    <source>
        <dbReference type="PIRSR" id="PIRSR001221-2"/>
    </source>
</evidence>
<dbReference type="InterPro" id="IPR020556">
    <property type="entry name" value="Amidase_CS"/>
</dbReference>
<name>A0A9W8YNB8_9PEZI</name>
<feature type="active site" description="Charge relay system" evidence="5">
    <location>
        <position position="231"/>
    </location>
</feature>
<dbReference type="Proteomes" id="UP001140453">
    <property type="component" value="Unassembled WGS sequence"/>
</dbReference>
<dbReference type="GO" id="GO:0004040">
    <property type="term" value="F:amidase activity"/>
    <property type="evidence" value="ECO:0007669"/>
    <property type="project" value="UniProtKB-EC"/>
</dbReference>
<evidence type="ECO:0000256" key="3">
    <source>
        <dbReference type="ARBA" id="ARBA00012922"/>
    </source>
</evidence>
<dbReference type="Pfam" id="PF01425">
    <property type="entry name" value="Amidase"/>
    <property type="match status" value="1"/>
</dbReference>
<dbReference type="PIRSF" id="PIRSF001221">
    <property type="entry name" value="Amidase_fungi"/>
    <property type="match status" value="1"/>
</dbReference>
<dbReference type="InterPro" id="IPR023631">
    <property type="entry name" value="Amidase_dom"/>
</dbReference>
<accession>A0A9W8YNB8</accession>
<evidence type="ECO:0000256" key="2">
    <source>
        <dbReference type="ARBA" id="ARBA00009199"/>
    </source>
</evidence>
<reference evidence="8" key="1">
    <citation type="submission" date="2022-10" db="EMBL/GenBank/DDBJ databases">
        <title>Tapping the CABI collections for fungal endophytes: first genome assemblies for Collariella, Neodidymelliopsis, Ascochyta clinopodiicola, Didymella pomorum, Didymosphaeria variabile, Neocosmospora piperis and Neocucurbitaria cava.</title>
        <authorList>
            <person name="Hill R."/>
        </authorList>
    </citation>
    <scope>NUCLEOTIDE SEQUENCE</scope>
    <source>
        <strain evidence="8">IMI 355082</strain>
    </source>
</reference>
<keyword evidence="4" id="KW-0378">Hydrolase</keyword>
<evidence type="ECO:0000256" key="4">
    <source>
        <dbReference type="ARBA" id="ARBA00022801"/>
    </source>
</evidence>
<comment type="catalytic activity">
    <reaction evidence="1">
        <text>a monocarboxylic acid amide + H2O = a monocarboxylate + NH4(+)</text>
        <dbReference type="Rhea" id="RHEA:12020"/>
        <dbReference type="ChEBI" id="CHEBI:15377"/>
        <dbReference type="ChEBI" id="CHEBI:28938"/>
        <dbReference type="ChEBI" id="CHEBI:35757"/>
        <dbReference type="ChEBI" id="CHEBI:83628"/>
        <dbReference type="EC" id="3.5.1.4"/>
    </reaction>
</comment>
<dbReference type="EC" id="3.5.1.4" evidence="3"/>
<evidence type="ECO:0000259" key="7">
    <source>
        <dbReference type="Pfam" id="PF01425"/>
    </source>
</evidence>
<dbReference type="PROSITE" id="PS00571">
    <property type="entry name" value="AMIDASES"/>
    <property type="match status" value="1"/>
</dbReference>
<keyword evidence="9" id="KW-1185">Reference proteome</keyword>
<organism evidence="8 9">
    <name type="scientific">Gnomoniopsis smithogilvyi</name>
    <dbReference type="NCBI Taxonomy" id="1191159"/>
    <lineage>
        <taxon>Eukaryota</taxon>
        <taxon>Fungi</taxon>
        <taxon>Dikarya</taxon>
        <taxon>Ascomycota</taxon>
        <taxon>Pezizomycotina</taxon>
        <taxon>Sordariomycetes</taxon>
        <taxon>Sordariomycetidae</taxon>
        <taxon>Diaporthales</taxon>
        <taxon>Gnomoniaceae</taxon>
        <taxon>Gnomoniopsis</taxon>
    </lineage>
</organism>
<evidence type="ECO:0000256" key="1">
    <source>
        <dbReference type="ARBA" id="ARBA00001311"/>
    </source>
</evidence>
<dbReference type="Gene3D" id="3.90.1300.10">
    <property type="entry name" value="Amidase signature (AS) domain"/>
    <property type="match status" value="1"/>
</dbReference>
<feature type="active site" description="Acyl-ester intermediate" evidence="5">
    <location>
        <position position="255"/>
    </location>
</feature>
<proteinExistence type="inferred from homology"/>
<dbReference type="PANTHER" id="PTHR46072:SF3">
    <property type="entry name" value="AMIDASE"/>
    <property type="match status" value="1"/>
</dbReference>
<dbReference type="AlphaFoldDB" id="A0A9W8YNB8"/>
<dbReference type="SUPFAM" id="SSF75304">
    <property type="entry name" value="Amidase signature (AS) enzymes"/>
    <property type="match status" value="1"/>
</dbReference>
<dbReference type="OrthoDB" id="6428749at2759"/>
<feature type="binding site" evidence="6">
    <location>
        <begin position="252"/>
        <end position="255"/>
    </location>
    <ligand>
        <name>substrate</name>
    </ligand>
</feature>
<comment type="similarity">
    <text evidence="2">Belongs to the amidase family.</text>
</comment>